<reference evidence="1 2" key="1">
    <citation type="submission" date="2020-08" db="EMBL/GenBank/DDBJ databases">
        <authorList>
            <person name="Liu C."/>
            <person name="Sun Q."/>
        </authorList>
    </citation>
    <scope>NUCLEOTIDE SEQUENCE [LARGE SCALE GENOMIC DNA]</scope>
    <source>
        <strain evidence="1 2">L34</strain>
    </source>
</reference>
<evidence type="ECO:0008006" key="3">
    <source>
        <dbReference type="Google" id="ProtNLM"/>
    </source>
</evidence>
<sequence>MNKDKTIAFRVTDREYESIKRKSKDFGFNSVSLYARKKMLTDKDEYLSNVSKIRELYNHLAQLEMEFETIKNEAGLSEYDILGYEREFANIEEDLKNVK</sequence>
<dbReference type="Pfam" id="PF21983">
    <property type="entry name" value="NikA-like"/>
    <property type="match status" value="1"/>
</dbReference>
<dbReference type="Proteomes" id="UP000649075">
    <property type="component" value="Unassembled WGS sequence"/>
</dbReference>
<dbReference type="EMBL" id="JACRWH010000017">
    <property type="protein sequence ID" value="MBC6012249.1"/>
    <property type="molecule type" value="Genomic_DNA"/>
</dbReference>
<dbReference type="InterPro" id="IPR053842">
    <property type="entry name" value="NikA-like"/>
</dbReference>
<accession>A0ABR7KI78</accession>
<dbReference type="RefSeq" id="WP_186998973.1">
    <property type="nucleotide sequence ID" value="NZ_JACRWH010000017.1"/>
</dbReference>
<evidence type="ECO:0000313" key="2">
    <source>
        <dbReference type="Proteomes" id="UP000649075"/>
    </source>
</evidence>
<comment type="caution">
    <text evidence="1">The sequence shown here is derived from an EMBL/GenBank/DDBJ whole genome shotgun (WGS) entry which is preliminary data.</text>
</comment>
<gene>
    <name evidence="1" type="ORF">H8911_05750</name>
</gene>
<keyword evidence="2" id="KW-1185">Reference proteome</keyword>
<organism evidence="1 2">
    <name type="scientific">Holdemanella hominis</name>
    <dbReference type="NCBI Taxonomy" id="2764327"/>
    <lineage>
        <taxon>Bacteria</taxon>
        <taxon>Bacillati</taxon>
        <taxon>Bacillota</taxon>
        <taxon>Erysipelotrichia</taxon>
        <taxon>Erysipelotrichales</taxon>
        <taxon>Erysipelotrichaceae</taxon>
        <taxon>Holdemanella</taxon>
    </lineage>
</organism>
<name>A0ABR7KI78_9FIRM</name>
<proteinExistence type="predicted"/>
<protein>
    <recommendedName>
        <fullName evidence="3">Mobilization protein</fullName>
    </recommendedName>
</protein>
<evidence type="ECO:0000313" key="1">
    <source>
        <dbReference type="EMBL" id="MBC6012249.1"/>
    </source>
</evidence>